<dbReference type="AlphaFoldDB" id="E4ZM42"/>
<sequence length="106" mass="11606">MSKTEPEDEHISVPSFSFQFPLPAATNNSAPKTAARPQQGPTTETITTNTAQSQELRTKAEKAGAIARERMAEFQGPHRHSTGPSTARAPVEKDLTRSYGGYTYRK</sequence>
<keyword evidence="3" id="KW-1185">Reference proteome</keyword>
<feature type="region of interest" description="Disordered" evidence="1">
    <location>
        <begin position="1"/>
        <end position="106"/>
    </location>
</feature>
<dbReference type="VEuPathDB" id="FungiDB:LEMA_P050970.1"/>
<gene>
    <name evidence="2" type="ORF">LEMA_P050970.1</name>
</gene>
<dbReference type="GeneID" id="13285232"/>
<organism evidence="3">
    <name type="scientific">Leptosphaeria maculans (strain JN3 / isolate v23.1.3 / race Av1-4-5-6-7-8)</name>
    <name type="common">Blackleg fungus</name>
    <name type="synonym">Phoma lingam</name>
    <dbReference type="NCBI Taxonomy" id="985895"/>
    <lineage>
        <taxon>Eukaryota</taxon>
        <taxon>Fungi</taxon>
        <taxon>Dikarya</taxon>
        <taxon>Ascomycota</taxon>
        <taxon>Pezizomycotina</taxon>
        <taxon>Dothideomycetes</taxon>
        <taxon>Pleosporomycetidae</taxon>
        <taxon>Pleosporales</taxon>
        <taxon>Pleosporineae</taxon>
        <taxon>Leptosphaeriaceae</taxon>
        <taxon>Plenodomus</taxon>
        <taxon>Plenodomus lingam/Leptosphaeria maculans species complex</taxon>
    </lineage>
</organism>
<name>E4ZM42_LEPMJ</name>
<proteinExistence type="predicted"/>
<protein>
    <submittedName>
        <fullName evidence="2">Predicted protein</fullName>
    </submittedName>
</protein>
<dbReference type="EMBL" id="FP929094">
    <property type="protein sequence ID" value="CBX92391.1"/>
    <property type="molecule type" value="Genomic_DNA"/>
</dbReference>
<evidence type="ECO:0000313" key="3">
    <source>
        <dbReference type="Proteomes" id="UP000002668"/>
    </source>
</evidence>
<dbReference type="Proteomes" id="UP000002668">
    <property type="component" value="Genome"/>
</dbReference>
<feature type="compositionally biased region" description="Basic and acidic residues" evidence="1">
    <location>
        <begin position="56"/>
        <end position="72"/>
    </location>
</feature>
<evidence type="ECO:0000256" key="1">
    <source>
        <dbReference type="SAM" id="MobiDB-lite"/>
    </source>
</evidence>
<reference evidence="3" key="1">
    <citation type="journal article" date="2011" name="Nat. Commun.">
        <title>Effector diversification within compartments of the Leptosphaeria maculans genome affected by Repeat-Induced Point mutations.</title>
        <authorList>
            <person name="Rouxel T."/>
            <person name="Grandaubert J."/>
            <person name="Hane J.K."/>
            <person name="Hoede C."/>
            <person name="van de Wouw A.P."/>
            <person name="Couloux A."/>
            <person name="Dominguez V."/>
            <person name="Anthouard V."/>
            <person name="Bally P."/>
            <person name="Bourras S."/>
            <person name="Cozijnsen A.J."/>
            <person name="Ciuffetti L.M."/>
            <person name="Degrave A."/>
            <person name="Dilmaghani A."/>
            <person name="Duret L."/>
            <person name="Fudal I."/>
            <person name="Goodwin S.B."/>
            <person name="Gout L."/>
            <person name="Glaser N."/>
            <person name="Linglin J."/>
            <person name="Kema G.H.J."/>
            <person name="Lapalu N."/>
            <person name="Lawrence C.B."/>
            <person name="May K."/>
            <person name="Meyer M."/>
            <person name="Ollivier B."/>
            <person name="Poulain J."/>
            <person name="Schoch C.L."/>
            <person name="Simon A."/>
            <person name="Spatafora J.W."/>
            <person name="Stachowiak A."/>
            <person name="Turgeon B.G."/>
            <person name="Tyler B.M."/>
            <person name="Vincent D."/>
            <person name="Weissenbach J."/>
            <person name="Amselem J."/>
            <person name="Quesneville H."/>
            <person name="Oliver R.P."/>
            <person name="Wincker P."/>
            <person name="Balesdent M.-H."/>
            <person name="Howlett B.J."/>
        </authorList>
    </citation>
    <scope>NUCLEOTIDE SEQUENCE [LARGE SCALE GENOMIC DNA]</scope>
    <source>
        <strain evidence="3">JN3 / isolate v23.1.3 / race Av1-4-5-6-7-8</strain>
    </source>
</reference>
<accession>E4ZM42</accession>
<dbReference type="HOGENOM" id="CLU_2223731_0_0_1"/>
<evidence type="ECO:0000313" key="2">
    <source>
        <dbReference type="EMBL" id="CBX92391.1"/>
    </source>
</evidence>
<feature type="compositionally biased region" description="Polar residues" evidence="1">
    <location>
        <begin position="39"/>
        <end position="55"/>
    </location>
</feature>
<dbReference type="InParanoid" id="E4ZM42"/>